<keyword evidence="4" id="KW-0325">Glycoprotein</keyword>
<gene>
    <name evidence="7" type="ORF">HG535_0H04350</name>
</gene>
<evidence type="ECO:0000256" key="3">
    <source>
        <dbReference type="ARBA" id="ARBA00022729"/>
    </source>
</evidence>
<dbReference type="KEGG" id="zmk:HG535_0H04350"/>
<comment type="subcellular location">
    <subcellularLocation>
        <location evidence="1">Secreted</location>
    </subcellularLocation>
</comment>
<reference evidence="7 8" key="1">
    <citation type="submission" date="2020-07" db="EMBL/GenBank/DDBJ databases">
        <title>The yeast mating-type switching endonuclease HO is a domesticated member of an unorthodox homing genetic element family.</title>
        <authorList>
            <person name="Coughlan A.Y."/>
            <person name="Lombardi L."/>
            <person name="Braun-Galleani S."/>
            <person name="Martos A.R."/>
            <person name="Galeote V."/>
            <person name="Bigey F."/>
            <person name="Dequin S."/>
            <person name="Byrne K.P."/>
            <person name="Wolfe K.H."/>
        </authorList>
    </citation>
    <scope>NUCLEOTIDE SEQUENCE [LARGE SCALE GENOMIC DNA]</scope>
    <source>
        <strain evidence="7 8">NRRL Y-6702</strain>
    </source>
</reference>
<feature type="signal peptide" evidence="5">
    <location>
        <begin position="1"/>
        <end position="23"/>
    </location>
</feature>
<evidence type="ECO:0000313" key="8">
    <source>
        <dbReference type="Proteomes" id="UP000509704"/>
    </source>
</evidence>
<accession>A0A7H9B8L1</accession>
<dbReference type="InterPro" id="IPR021031">
    <property type="entry name" value="Hyphal-reg_cell_wall_N"/>
</dbReference>
<keyword evidence="3 5" id="KW-0732">Signal</keyword>
<name>A0A7H9B8L1_ZYGMR</name>
<dbReference type="Proteomes" id="UP000509704">
    <property type="component" value="Chromosome 8"/>
</dbReference>
<evidence type="ECO:0000256" key="2">
    <source>
        <dbReference type="ARBA" id="ARBA00022525"/>
    </source>
</evidence>
<dbReference type="GeneID" id="59238911"/>
<dbReference type="GO" id="GO:0005576">
    <property type="term" value="C:extracellular region"/>
    <property type="evidence" value="ECO:0007669"/>
    <property type="project" value="UniProtKB-SubCell"/>
</dbReference>
<keyword evidence="8" id="KW-1185">Reference proteome</keyword>
<dbReference type="GO" id="GO:0009277">
    <property type="term" value="C:fungal-type cell wall"/>
    <property type="evidence" value="ECO:0007669"/>
    <property type="project" value="UniProtKB-ARBA"/>
</dbReference>
<dbReference type="EMBL" id="CP058611">
    <property type="protein sequence ID" value="QLG75108.1"/>
    <property type="molecule type" value="Genomic_DNA"/>
</dbReference>
<evidence type="ECO:0000256" key="5">
    <source>
        <dbReference type="SAM" id="SignalP"/>
    </source>
</evidence>
<evidence type="ECO:0000313" key="7">
    <source>
        <dbReference type="EMBL" id="QLG75108.1"/>
    </source>
</evidence>
<evidence type="ECO:0000256" key="4">
    <source>
        <dbReference type="ARBA" id="ARBA00023180"/>
    </source>
</evidence>
<dbReference type="Pfam" id="PF11765">
    <property type="entry name" value="Hyphal_reg_CWP"/>
    <property type="match status" value="1"/>
</dbReference>
<dbReference type="AlphaFoldDB" id="A0A7H9B8L1"/>
<dbReference type="RefSeq" id="XP_037146833.1">
    <property type="nucleotide sequence ID" value="XM_037290938.1"/>
</dbReference>
<proteinExistence type="predicted"/>
<protein>
    <recommendedName>
        <fullName evidence="6">Hyphally-regulated cell wall protein N-terminal domain-containing protein</fullName>
    </recommendedName>
</protein>
<evidence type="ECO:0000256" key="1">
    <source>
        <dbReference type="ARBA" id="ARBA00004613"/>
    </source>
</evidence>
<feature type="domain" description="Hyphally-regulated cell wall protein N-terminal" evidence="6">
    <location>
        <begin position="43"/>
        <end position="331"/>
    </location>
</feature>
<keyword evidence="2" id="KW-0964">Secreted</keyword>
<organism evidence="7 8">
    <name type="scientific">Zygotorulaspora mrakii</name>
    <name type="common">Zygosaccharomyces mrakii</name>
    <dbReference type="NCBI Taxonomy" id="42260"/>
    <lineage>
        <taxon>Eukaryota</taxon>
        <taxon>Fungi</taxon>
        <taxon>Dikarya</taxon>
        <taxon>Ascomycota</taxon>
        <taxon>Saccharomycotina</taxon>
        <taxon>Saccharomycetes</taxon>
        <taxon>Saccharomycetales</taxon>
        <taxon>Saccharomycetaceae</taxon>
        <taxon>Zygotorulaspora</taxon>
    </lineage>
</organism>
<evidence type="ECO:0000259" key="6">
    <source>
        <dbReference type="Pfam" id="PF11765"/>
    </source>
</evidence>
<feature type="chain" id="PRO_5028984516" description="Hyphally-regulated cell wall protein N-terminal domain-containing protein" evidence="5">
    <location>
        <begin position="24"/>
        <end position="757"/>
    </location>
</feature>
<sequence>MFLRFMNTKAALTLFLVANSVFGSSFSNVTTSASMTAANPVPATITADTTLYGNQIATSTVEIAEGATLKLLDGNSYEFSSGLIVRGSLEIGNDTSNVEDLYVTVSGSTLDVSGTIDIKNTNEDSPSTVEFKANNFVNTGSISLNFPHESLGRATFGPFTNRGTFNISGTNLYSNNTQKLTRRANTGSQLDGDIYLWGNSVYHIADNFSGSGTIHGRSYSILVLNEAESFEGPKISLEGGALQIRYAEGAGSGEPIKLEGYTGANHLTIANDAPRLHYDQSTGILTCSLNGAETRFVIGTQFDPAGFYVASGYIISYNYFDDANFIDYRTPVSHSTSTLRSVISSSTLTSSSVSSTPSSGTTSRSYSIDIGSDVSSSSLASSTSNQITSNSFISFSGSQYITSTAGSNISLTTNIVTGSSTSIISNIPSKSTSIISNITSKSTSIISNITSRSTSIISNIPSRSTSIISNIPSSSTSKIDLSISSTISSAALRTSKPFYNTSNLVDKASHSSHSSEISQSEIQRATILTLNSTDATATSCVPGFNCVTIKSNTVSASYSQFNVSTVDATKPSGKLSSTTSFKESLSSFTETKPSSASVGGITSCDNNGCYVLSIVSPITTTATFCEEKTCHTTIATYAPSTVTSTVTLCDESGCHPVTTVITVTTESETSTSIVTSKSNIVTSAPTTVSDDATITIKPRTSEATTCANGACREPDRSMISSYSSSQSPMIQSEAGAALVECMKWRAIFGFMGIIWLN</sequence>